<dbReference type="GO" id="GO:0020037">
    <property type="term" value="F:heme binding"/>
    <property type="evidence" value="ECO:0007669"/>
    <property type="project" value="InterPro"/>
</dbReference>
<dbReference type="AlphaFoldDB" id="A0AAJ0F1M6"/>
<comment type="caution">
    <text evidence="5">The sequence shown here is derived from an EMBL/GenBank/DDBJ whole genome shotgun (WGS) entry which is preliminary data.</text>
</comment>
<comment type="cofactor">
    <cofactor evidence="4">
        <name>heme</name>
        <dbReference type="ChEBI" id="CHEBI:30413"/>
    </cofactor>
</comment>
<evidence type="ECO:0000256" key="2">
    <source>
        <dbReference type="ARBA" id="ARBA00022723"/>
    </source>
</evidence>
<dbReference type="PRINTS" id="PR00385">
    <property type="entry name" value="P450"/>
</dbReference>
<dbReference type="SUPFAM" id="SSF48264">
    <property type="entry name" value="Cytochrome P450"/>
    <property type="match status" value="1"/>
</dbReference>
<gene>
    <name evidence="5" type="ORF">QBC47DRAFT_125455</name>
</gene>
<dbReference type="PANTHER" id="PTHR24305:SF222">
    <property type="entry name" value="CYTOCHROME P450 MONOOXYGENASE STCS"/>
    <property type="match status" value="1"/>
</dbReference>
<dbReference type="GO" id="GO:0005506">
    <property type="term" value="F:iron ion binding"/>
    <property type="evidence" value="ECO:0007669"/>
    <property type="project" value="InterPro"/>
</dbReference>
<sequence length="559" mass="62677">MLDRLLLVGLATALVYAITRIRYARLEQFKKLPQLKPSPIWGHLSAFNDFLKQCRPDCHSDEVFAQIRSALGNPPMLLMDLRPVTAPILIISDHEAAERVSKSTKVFPWSVPKSPTMKGLKYLIGPLSLLTKDNEEWKQIRKAFNPGFAPSHLMGMLPAILDKTWIFLRHLDSFVASGEPVALDKPLINLTFDIIGAVTMDVDFDAQHMNKADRGELIRLYDDMIRSYSNIRAASPWWFHPWREYTRMSLASRIDSLLKPIIREEYARQQSGSAKQSKSVLALSLHGTDKLTELRVSQACDQIKTFLFAGHDTTSILLSWIFYELSRCPRALKAVRDELDDIFGPDPSPDSVRARLLAPGGEDLVSRMSYISAVIKEALRLHPPAGSARMAPPGSGFTLPNGEGEEVCVDGFVLYLCASHVQRDPKVYGETANDFVPERWLGDTDTSEKTNDVVDDKSERKIPASAWRPFERGPRNCIGQELANIEARVILAVLARRYDFVKVGLGEFELDEKGQPILDEKGQYRVKSELYSGQQVTAKPVDGMVMKVKLSPRVSSGQA</sequence>
<keyword evidence="3 4" id="KW-0408">Iron</keyword>
<keyword evidence="6" id="KW-1185">Reference proteome</keyword>
<dbReference type="InterPro" id="IPR050121">
    <property type="entry name" value="Cytochrome_P450_monoxygenase"/>
</dbReference>
<evidence type="ECO:0000256" key="1">
    <source>
        <dbReference type="ARBA" id="ARBA00022617"/>
    </source>
</evidence>
<dbReference type="InterPro" id="IPR036396">
    <property type="entry name" value="Cyt_P450_sf"/>
</dbReference>
<organism evidence="5 6">
    <name type="scientific">Echria macrotheca</name>
    <dbReference type="NCBI Taxonomy" id="438768"/>
    <lineage>
        <taxon>Eukaryota</taxon>
        <taxon>Fungi</taxon>
        <taxon>Dikarya</taxon>
        <taxon>Ascomycota</taxon>
        <taxon>Pezizomycotina</taxon>
        <taxon>Sordariomycetes</taxon>
        <taxon>Sordariomycetidae</taxon>
        <taxon>Sordariales</taxon>
        <taxon>Schizotheciaceae</taxon>
        <taxon>Echria</taxon>
    </lineage>
</organism>
<dbReference type="CDD" id="cd11051">
    <property type="entry name" value="CYP59-like"/>
    <property type="match status" value="1"/>
</dbReference>
<evidence type="ECO:0000313" key="5">
    <source>
        <dbReference type="EMBL" id="KAK1750162.1"/>
    </source>
</evidence>
<proteinExistence type="predicted"/>
<dbReference type="Gene3D" id="1.10.630.10">
    <property type="entry name" value="Cytochrome P450"/>
    <property type="match status" value="1"/>
</dbReference>
<dbReference type="PRINTS" id="PR00463">
    <property type="entry name" value="EP450I"/>
</dbReference>
<dbReference type="GO" id="GO:0004497">
    <property type="term" value="F:monooxygenase activity"/>
    <property type="evidence" value="ECO:0007669"/>
    <property type="project" value="UniProtKB-KW"/>
</dbReference>
<keyword evidence="2 4" id="KW-0479">Metal-binding</keyword>
<dbReference type="Pfam" id="PF00067">
    <property type="entry name" value="p450"/>
    <property type="match status" value="1"/>
</dbReference>
<dbReference type="EMBL" id="MU839849">
    <property type="protein sequence ID" value="KAK1750162.1"/>
    <property type="molecule type" value="Genomic_DNA"/>
</dbReference>
<dbReference type="InterPro" id="IPR001128">
    <property type="entry name" value="Cyt_P450"/>
</dbReference>
<protein>
    <submittedName>
        <fullName evidence="5">Sterigmatocystin biosynthesis P450 monooxygenase stcS</fullName>
    </submittedName>
</protein>
<accession>A0AAJ0F1M6</accession>
<evidence type="ECO:0000256" key="3">
    <source>
        <dbReference type="ARBA" id="ARBA00023004"/>
    </source>
</evidence>
<keyword evidence="5" id="KW-0560">Oxidoreductase</keyword>
<dbReference type="Proteomes" id="UP001239445">
    <property type="component" value="Unassembled WGS sequence"/>
</dbReference>
<dbReference type="GO" id="GO:0016705">
    <property type="term" value="F:oxidoreductase activity, acting on paired donors, with incorporation or reduction of molecular oxygen"/>
    <property type="evidence" value="ECO:0007669"/>
    <property type="project" value="InterPro"/>
</dbReference>
<evidence type="ECO:0000256" key="4">
    <source>
        <dbReference type="PIRSR" id="PIRSR602401-1"/>
    </source>
</evidence>
<keyword evidence="1 4" id="KW-0349">Heme</keyword>
<dbReference type="PANTHER" id="PTHR24305">
    <property type="entry name" value="CYTOCHROME P450"/>
    <property type="match status" value="1"/>
</dbReference>
<dbReference type="InterPro" id="IPR002401">
    <property type="entry name" value="Cyt_P450_E_grp-I"/>
</dbReference>
<keyword evidence="5" id="KW-0503">Monooxygenase</keyword>
<reference evidence="5" key="1">
    <citation type="submission" date="2023-06" db="EMBL/GenBank/DDBJ databases">
        <title>Genome-scale phylogeny and comparative genomics of the fungal order Sordariales.</title>
        <authorList>
            <consortium name="Lawrence Berkeley National Laboratory"/>
            <person name="Hensen N."/>
            <person name="Bonometti L."/>
            <person name="Westerberg I."/>
            <person name="Brannstrom I.O."/>
            <person name="Guillou S."/>
            <person name="Cros-Aarteil S."/>
            <person name="Calhoun S."/>
            <person name="Haridas S."/>
            <person name="Kuo A."/>
            <person name="Mondo S."/>
            <person name="Pangilinan J."/>
            <person name="Riley R."/>
            <person name="Labutti K."/>
            <person name="Andreopoulos B."/>
            <person name="Lipzen A."/>
            <person name="Chen C."/>
            <person name="Yanf M."/>
            <person name="Daum C."/>
            <person name="Ng V."/>
            <person name="Clum A."/>
            <person name="Steindorff A."/>
            <person name="Ohm R."/>
            <person name="Martin F."/>
            <person name="Silar P."/>
            <person name="Natvig D."/>
            <person name="Lalanne C."/>
            <person name="Gautier V."/>
            <person name="Ament-Velasquez S.L."/>
            <person name="Kruys A."/>
            <person name="Hutchinson M.I."/>
            <person name="Powell A.J."/>
            <person name="Barry K."/>
            <person name="Miller A.N."/>
            <person name="Grigoriev I.V."/>
            <person name="Debuchy R."/>
            <person name="Gladieux P."/>
            <person name="Thoren M.H."/>
            <person name="Johannesson H."/>
        </authorList>
    </citation>
    <scope>NUCLEOTIDE SEQUENCE</scope>
    <source>
        <strain evidence="5">PSN4</strain>
    </source>
</reference>
<evidence type="ECO:0000313" key="6">
    <source>
        <dbReference type="Proteomes" id="UP001239445"/>
    </source>
</evidence>
<feature type="binding site" description="axial binding residue" evidence="4">
    <location>
        <position position="477"/>
    </location>
    <ligand>
        <name>heme</name>
        <dbReference type="ChEBI" id="CHEBI:30413"/>
    </ligand>
    <ligandPart>
        <name>Fe</name>
        <dbReference type="ChEBI" id="CHEBI:18248"/>
    </ligandPart>
</feature>
<name>A0AAJ0F1M6_9PEZI</name>